<evidence type="ECO:0000313" key="1">
    <source>
        <dbReference type="EMBL" id="CBJ83260.1"/>
    </source>
</evidence>
<sequence length="41" mass="4196">MQLKGVTVMGALALVINVIFASPAVIPGNGNSLMRLMALLA</sequence>
<dbReference type="HOGENOM" id="CLU_3384466_0_0_6"/>
<dbReference type="AlphaFoldDB" id="D3V6I1"/>
<proteinExistence type="predicted"/>
<evidence type="ECO:0000313" key="2">
    <source>
        <dbReference type="Proteomes" id="UP000002045"/>
    </source>
</evidence>
<dbReference type="KEGG" id="xbo:XBJ1_4148"/>
<accession>D3V6I1</accession>
<dbReference type="Proteomes" id="UP000002045">
    <property type="component" value="Chromosome"/>
</dbReference>
<gene>
    <name evidence="1" type="ordered locus">XBJ1_4148</name>
</gene>
<organism evidence="1 2">
    <name type="scientific">Xenorhabdus bovienii (strain SS-2004)</name>
    <name type="common">Xenorhabdus nematophila subsp. bovienii</name>
    <dbReference type="NCBI Taxonomy" id="406818"/>
    <lineage>
        <taxon>Bacteria</taxon>
        <taxon>Pseudomonadati</taxon>
        <taxon>Pseudomonadota</taxon>
        <taxon>Gammaproteobacteria</taxon>
        <taxon>Enterobacterales</taxon>
        <taxon>Morganellaceae</taxon>
        <taxon>Xenorhabdus</taxon>
    </lineage>
</organism>
<dbReference type="EMBL" id="FN667741">
    <property type="protein sequence ID" value="CBJ83260.1"/>
    <property type="molecule type" value="Genomic_DNA"/>
</dbReference>
<protein>
    <submittedName>
        <fullName evidence="1">Uncharacterized protein</fullName>
    </submittedName>
</protein>
<name>D3V6I1_XENBS</name>
<reference evidence="1" key="1">
    <citation type="journal article" date="2011" name="PLoS ONE">
        <title>The entomopathogenic bacterial endosymbionts xenorhabdus and photorhabdus: convergent lifestyles from divergent genomes.</title>
        <authorList>
            <person name="Chaston J.M."/>
            <person name="Suen G."/>
            <person name="Tucker S.L."/>
            <person name="Andersen A.W."/>
            <person name="Bhasin A."/>
            <person name="Bode E."/>
            <person name="Bode H.B."/>
            <person name="Brachmann A.O."/>
            <person name="Cowles C.E."/>
            <person name="Cowles K.N."/>
            <person name="Darby C."/>
            <person name="de Leon L."/>
            <person name="Drace K."/>
            <person name="Du Z."/>
            <person name="Givaudan A."/>
            <person name="Herbert Tran E.E."/>
            <person name="Jewell K.A."/>
            <person name="Knack J.J."/>
            <person name="Krasomil-Osterfeld K.C."/>
            <person name="Kukor R."/>
            <person name="Lanois A."/>
            <person name="Latreille P."/>
            <person name="Leimgruber N.K."/>
            <person name="Lipke C.M."/>
            <person name="Liu R."/>
            <person name="Lu X."/>
            <person name="Martens E.C."/>
            <person name="Marri P.R."/>
            <person name="Medigue C."/>
            <person name="Menard M.L."/>
            <person name="Miller N.M."/>
            <person name="Morales-Soto N."/>
            <person name="Norton S."/>
            <person name="Ogier J.C."/>
            <person name="Orchard S.S."/>
            <person name="Park D."/>
            <person name="Park Y."/>
            <person name="Qurollo B.A."/>
            <person name="Sugar D.R."/>
            <person name="Richards G.R."/>
            <person name="Rouy Z."/>
            <person name="Slominski B."/>
            <person name="Slominski K."/>
            <person name="Snyder H."/>
            <person name="Tjaden B.C."/>
            <person name="van der Hoeven R."/>
            <person name="Welch R.D."/>
            <person name="Wheeler C."/>
            <person name="Xiang B."/>
            <person name="Barbazuk B."/>
            <person name="Gaudriault S."/>
            <person name="Goodner B."/>
            <person name="Slater S.C."/>
            <person name="Forst S."/>
            <person name="Goldman B.S."/>
            <person name="Goodrich-Blair H."/>
        </authorList>
    </citation>
    <scope>NUCLEOTIDE SEQUENCE [LARGE SCALE GENOMIC DNA]</scope>
    <source>
        <strain evidence="1">SS-2004</strain>
    </source>
</reference>